<name>A0A4Z2IIL3_9TELE</name>
<comment type="caution">
    <text evidence="1">The sequence shown here is derived from an EMBL/GenBank/DDBJ whole genome shotgun (WGS) entry which is preliminary data.</text>
</comment>
<gene>
    <name evidence="1" type="ORF">EYF80_011907</name>
</gene>
<dbReference type="AlphaFoldDB" id="A0A4Z2IIL3"/>
<organism evidence="1 2">
    <name type="scientific">Liparis tanakae</name>
    <name type="common">Tanaka's snailfish</name>
    <dbReference type="NCBI Taxonomy" id="230148"/>
    <lineage>
        <taxon>Eukaryota</taxon>
        <taxon>Metazoa</taxon>
        <taxon>Chordata</taxon>
        <taxon>Craniata</taxon>
        <taxon>Vertebrata</taxon>
        <taxon>Euteleostomi</taxon>
        <taxon>Actinopterygii</taxon>
        <taxon>Neopterygii</taxon>
        <taxon>Teleostei</taxon>
        <taxon>Neoteleostei</taxon>
        <taxon>Acanthomorphata</taxon>
        <taxon>Eupercaria</taxon>
        <taxon>Perciformes</taxon>
        <taxon>Cottioidei</taxon>
        <taxon>Cottales</taxon>
        <taxon>Liparidae</taxon>
        <taxon>Liparis</taxon>
    </lineage>
</organism>
<proteinExistence type="predicted"/>
<protein>
    <submittedName>
        <fullName evidence="1">Uncharacterized protein</fullName>
    </submittedName>
</protein>
<evidence type="ECO:0000313" key="2">
    <source>
        <dbReference type="Proteomes" id="UP000314294"/>
    </source>
</evidence>
<keyword evidence="2" id="KW-1185">Reference proteome</keyword>
<dbReference type="Proteomes" id="UP000314294">
    <property type="component" value="Unassembled WGS sequence"/>
</dbReference>
<evidence type="ECO:0000313" key="1">
    <source>
        <dbReference type="EMBL" id="TNN77850.1"/>
    </source>
</evidence>
<sequence>MVRAQGRLHVRREVAGFPCARCCANGEVGGAMGSRAAATVTVSAVASVSSNHTDGWVSHVGLMVAVTASADQEEQEM</sequence>
<reference evidence="1 2" key="1">
    <citation type="submission" date="2019-03" db="EMBL/GenBank/DDBJ databases">
        <title>First draft genome of Liparis tanakae, snailfish: a comprehensive survey of snailfish specific genes.</title>
        <authorList>
            <person name="Kim W."/>
            <person name="Song I."/>
            <person name="Jeong J.-H."/>
            <person name="Kim D."/>
            <person name="Kim S."/>
            <person name="Ryu S."/>
            <person name="Song J.Y."/>
            <person name="Lee S.K."/>
        </authorList>
    </citation>
    <scope>NUCLEOTIDE SEQUENCE [LARGE SCALE GENOMIC DNA]</scope>
    <source>
        <tissue evidence="1">Muscle</tissue>
    </source>
</reference>
<dbReference type="EMBL" id="SRLO01000079">
    <property type="protein sequence ID" value="TNN77850.1"/>
    <property type="molecule type" value="Genomic_DNA"/>
</dbReference>
<accession>A0A4Z2IIL3</accession>